<organism evidence="2 3">
    <name type="scientific">Mytilus coruscus</name>
    <name type="common">Sea mussel</name>
    <dbReference type="NCBI Taxonomy" id="42192"/>
    <lineage>
        <taxon>Eukaryota</taxon>
        <taxon>Metazoa</taxon>
        <taxon>Spiralia</taxon>
        <taxon>Lophotrochozoa</taxon>
        <taxon>Mollusca</taxon>
        <taxon>Bivalvia</taxon>
        <taxon>Autobranchia</taxon>
        <taxon>Pteriomorphia</taxon>
        <taxon>Mytilida</taxon>
        <taxon>Mytiloidea</taxon>
        <taxon>Mytilidae</taxon>
        <taxon>Mytilinae</taxon>
        <taxon>Mytilus</taxon>
    </lineage>
</organism>
<evidence type="ECO:0000313" key="2">
    <source>
        <dbReference type="EMBL" id="CAC5375472.1"/>
    </source>
</evidence>
<name>A0A6J8AY85_MYTCO</name>
<proteinExistence type="predicted"/>
<dbReference type="Proteomes" id="UP000507470">
    <property type="component" value="Unassembled WGS sequence"/>
</dbReference>
<dbReference type="AlphaFoldDB" id="A0A6J8AY85"/>
<keyword evidence="3" id="KW-1185">Reference proteome</keyword>
<gene>
    <name evidence="2" type="ORF">MCOR_12448</name>
</gene>
<protein>
    <submittedName>
        <fullName evidence="2">MYH6_7</fullName>
    </submittedName>
</protein>
<feature type="region of interest" description="Disordered" evidence="1">
    <location>
        <begin position="1"/>
        <end position="32"/>
    </location>
</feature>
<accession>A0A6J8AY85</accession>
<evidence type="ECO:0000313" key="3">
    <source>
        <dbReference type="Proteomes" id="UP000507470"/>
    </source>
</evidence>
<sequence>MNELVPDSQESYVPGSQPLADMIPDTQPESPALPMLFGKRIRQTQEERGRNLFEYLDRIKDAVDDLKKKEYTLQIENTDVKKEVHQFARFSFSRDVFVPDRKFYTDLEVIKRDNTGKATTATENKKMATYAKTQYSSQFRPKMKRTILQSTSVSAIQLSRQLFKGYVDTVSDTQRDRAYRLKITSHMIKVRESGEFTWDSVKSSYTSMSAKPMQYQNDFYSQYK</sequence>
<evidence type="ECO:0000256" key="1">
    <source>
        <dbReference type="SAM" id="MobiDB-lite"/>
    </source>
</evidence>
<reference evidence="2 3" key="1">
    <citation type="submission" date="2020-06" db="EMBL/GenBank/DDBJ databases">
        <authorList>
            <person name="Li R."/>
            <person name="Bekaert M."/>
        </authorList>
    </citation>
    <scope>NUCLEOTIDE SEQUENCE [LARGE SCALE GENOMIC DNA]</scope>
    <source>
        <strain evidence="3">wild</strain>
    </source>
</reference>
<dbReference type="EMBL" id="CACVKT020002154">
    <property type="protein sequence ID" value="CAC5375472.1"/>
    <property type="molecule type" value="Genomic_DNA"/>
</dbReference>